<keyword evidence="13" id="KW-1185">Reference proteome</keyword>
<keyword evidence="7" id="KW-1005">Bacterial flagellum biogenesis</keyword>
<keyword evidence="11" id="KW-0175">Coiled coil</keyword>
<dbReference type="GO" id="GO:0015031">
    <property type="term" value="P:protein transport"/>
    <property type="evidence" value="ECO:0007669"/>
    <property type="project" value="UniProtKB-KW"/>
</dbReference>
<sequence length="150" mass="17754">MAPKFSLQTVLDVRHSKVEALEIEMGKLQLAQQEKIALEETLQRLKFNLFDQLQDQMVGDMDLVLIEQLRGNIDQVEEGIQITRQVIEELGKRIEAKRRELVAARQDEETLDILKRKEQDRFAAEMRRKENNLQDDLYISRIYRMRNQSV</sequence>
<dbReference type="Pfam" id="PF02050">
    <property type="entry name" value="FliJ"/>
    <property type="match status" value="1"/>
</dbReference>
<protein>
    <recommendedName>
        <fullName evidence="3">Flagellar FliJ protein</fullName>
    </recommendedName>
</protein>
<evidence type="ECO:0000256" key="2">
    <source>
        <dbReference type="ARBA" id="ARBA00010004"/>
    </source>
</evidence>
<organism evidence="12 13">
    <name type="scientific">Ornatilinea apprima</name>
    <dbReference type="NCBI Taxonomy" id="1134406"/>
    <lineage>
        <taxon>Bacteria</taxon>
        <taxon>Bacillati</taxon>
        <taxon>Chloroflexota</taxon>
        <taxon>Anaerolineae</taxon>
        <taxon>Anaerolineales</taxon>
        <taxon>Anaerolineaceae</taxon>
        <taxon>Ornatilinea</taxon>
    </lineage>
</organism>
<dbReference type="GO" id="GO:0005886">
    <property type="term" value="C:plasma membrane"/>
    <property type="evidence" value="ECO:0007669"/>
    <property type="project" value="UniProtKB-SubCell"/>
</dbReference>
<evidence type="ECO:0000256" key="7">
    <source>
        <dbReference type="ARBA" id="ARBA00022795"/>
    </source>
</evidence>
<accession>A0A0P6XA16</accession>
<dbReference type="RefSeq" id="WP_075064260.1">
    <property type="nucleotide sequence ID" value="NZ_LGCL01000041.1"/>
</dbReference>
<dbReference type="InterPro" id="IPR012823">
    <property type="entry name" value="Flagell_FliJ"/>
</dbReference>
<evidence type="ECO:0000256" key="1">
    <source>
        <dbReference type="ARBA" id="ARBA00004413"/>
    </source>
</evidence>
<evidence type="ECO:0000256" key="11">
    <source>
        <dbReference type="SAM" id="Coils"/>
    </source>
</evidence>
<evidence type="ECO:0000256" key="4">
    <source>
        <dbReference type="ARBA" id="ARBA00022448"/>
    </source>
</evidence>
<dbReference type="InterPro" id="IPR053716">
    <property type="entry name" value="Flag_assembly_chemotaxis_eff"/>
</dbReference>
<evidence type="ECO:0000256" key="8">
    <source>
        <dbReference type="ARBA" id="ARBA00022927"/>
    </source>
</evidence>
<keyword evidence="4" id="KW-0813">Transport</keyword>
<keyword evidence="10" id="KW-1006">Bacterial flagellum protein export</keyword>
<keyword evidence="6" id="KW-0145">Chemotaxis</keyword>
<evidence type="ECO:0000256" key="5">
    <source>
        <dbReference type="ARBA" id="ARBA00022475"/>
    </source>
</evidence>
<gene>
    <name evidence="12" type="ORF">ADN00_17070</name>
</gene>
<evidence type="ECO:0000256" key="9">
    <source>
        <dbReference type="ARBA" id="ARBA00023136"/>
    </source>
</evidence>
<feature type="coiled-coil region" evidence="11">
    <location>
        <begin position="80"/>
        <end position="107"/>
    </location>
</feature>
<dbReference type="Proteomes" id="UP000050417">
    <property type="component" value="Unassembled WGS sequence"/>
</dbReference>
<dbReference type="Gene3D" id="1.10.287.1700">
    <property type="match status" value="1"/>
</dbReference>
<reference evidence="12 13" key="1">
    <citation type="submission" date="2015-07" db="EMBL/GenBank/DDBJ databases">
        <title>Genome sequence of Ornatilinea apprima DSM 23815.</title>
        <authorList>
            <person name="Hemp J."/>
            <person name="Ward L.M."/>
            <person name="Pace L.A."/>
            <person name="Fischer W.W."/>
        </authorList>
    </citation>
    <scope>NUCLEOTIDE SEQUENCE [LARGE SCALE GENOMIC DNA]</scope>
    <source>
        <strain evidence="12 13">P3M-1</strain>
    </source>
</reference>
<evidence type="ECO:0000313" key="12">
    <source>
        <dbReference type="EMBL" id="KPL71406.1"/>
    </source>
</evidence>
<evidence type="ECO:0000256" key="6">
    <source>
        <dbReference type="ARBA" id="ARBA00022500"/>
    </source>
</evidence>
<dbReference type="GO" id="GO:0044781">
    <property type="term" value="P:bacterial-type flagellum organization"/>
    <property type="evidence" value="ECO:0007669"/>
    <property type="project" value="UniProtKB-KW"/>
</dbReference>
<evidence type="ECO:0000256" key="10">
    <source>
        <dbReference type="ARBA" id="ARBA00023225"/>
    </source>
</evidence>
<dbReference type="OrthoDB" id="165715at2"/>
<comment type="similarity">
    <text evidence="2">Belongs to the FliJ family.</text>
</comment>
<name>A0A0P6XA16_9CHLR</name>
<dbReference type="AlphaFoldDB" id="A0A0P6XA16"/>
<dbReference type="GO" id="GO:0006935">
    <property type="term" value="P:chemotaxis"/>
    <property type="evidence" value="ECO:0007669"/>
    <property type="project" value="UniProtKB-KW"/>
</dbReference>
<evidence type="ECO:0000313" key="13">
    <source>
        <dbReference type="Proteomes" id="UP000050417"/>
    </source>
</evidence>
<comment type="subcellular location">
    <subcellularLocation>
        <location evidence="1">Cell membrane</location>
        <topology evidence="1">Peripheral membrane protein</topology>
        <orientation evidence="1">Cytoplasmic side</orientation>
    </subcellularLocation>
</comment>
<dbReference type="STRING" id="1134406.ADN00_17070"/>
<keyword evidence="8" id="KW-0653">Protein transport</keyword>
<keyword evidence="5" id="KW-1003">Cell membrane</keyword>
<dbReference type="GO" id="GO:0009288">
    <property type="term" value="C:bacterial-type flagellum"/>
    <property type="evidence" value="ECO:0007669"/>
    <property type="project" value="InterPro"/>
</dbReference>
<comment type="caution">
    <text evidence="12">The sequence shown here is derived from an EMBL/GenBank/DDBJ whole genome shotgun (WGS) entry which is preliminary data.</text>
</comment>
<dbReference type="GO" id="GO:0071973">
    <property type="term" value="P:bacterial-type flagellum-dependent cell motility"/>
    <property type="evidence" value="ECO:0007669"/>
    <property type="project" value="InterPro"/>
</dbReference>
<proteinExistence type="inferred from homology"/>
<evidence type="ECO:0000256" key="3">
    <source>
        <dbReference type="ARBA" id="ARBA00020392"/>
    </source>
</evidence>
<dbReference type="EMBL" id="LGCL01000041">
    <property type="protein sequence ID" value="KPL71406.1"/>
    <property type="molecule type" value="Genomic_DNA"/>
</dbReference>
<keyword evidence="9" id="KW-0472">Membrane</keyword>